<keyword evidence="13" id="KW-0862">Zinc</keyword>
<evidence type="ECO:0000256" key="8">
    <source>
        <dbReference type="ARBA" id="ARBA00022723"/>
    </source>
</evidence>
<comment type="similarity">
    <text evidence="6 10 11">Belongs to the ribulose-phosphate 3-epimerase family.</text>
</comment>
<gene>
    <name evidence="10" type="primary">rpe</name>
    <name evidence="15" type="ORF">SAMN02745111_00369</name>
</gene>
<evidence type="ECO:0000256" key="9">
    <source>
        <dbReference type="ARBA" id="ARBA00023235"/>
    </source>
</evidence>
<evidence type="ECO:0000256" key="5">
    <source>
        <dbReference type="ARBA" id="ARBA00001954"/>
    </source>
</evidence>
<comment type="cofactor">
    <cofactor evidence="2">
        <name>Mn(2+)</name>
        <dbReference type="ChEBI" id="CHEBI:29035"/>
    </cofactor>
</comment>
<keyword evidence="9 10" id="KW-0413">Isomerase</keyword>
<dbReference type="GO" id="GO:0005737">
    <property type="term" value="C:cytoplasm"/>
    <property type="evidence" value="ECO:0007669"/>
    <property type="project" value="UniProtKB-ARBA"/>
</dbReference>
<keyword evidence="16" id="KW-1185">Reference proteome</keyword>
<accession>A0A1T4V808</accession>
<sequence>MNILAPSILSADFTKLGEEIKSVVEGGAEYIHIDVMDGMFVPSISYGMPVIKSIRKVTDKVFDVHLMVTEPIRYIEDFKNSGADLITVHIEACKDLKATIEKIKSLGMKASVALKPNTPIESVFEYVPMIDMVLCMSVEPGFGGQKYIDSVTDKIKTLKKYIDDNGYKCDIEVDGGINFDNLEMVLEAGINVVVAGSTVYSGDVVANTKKMCEIMHIN</sequence>
<feature type="binding site" evidence="10 13">
    <location>
        <position position="32"/>
    </location>
    <ligand>
        <name>a divalent metal cation</name>
        <dbReference type="ChEBI" id="CHEBI:60240"/>
    </ligand>
</feature>
<reference evidence="15 16" key="1">
    <citation type="submission" date="2017-02" db="EMBL/GenBank/DDBJ databases">
        <authorList>
            <person name="Peterson S.W."/>
        </authorList>
    </citation>
    <scope>NUCLEOTIDE SEQUENCE [LARGE SCALE GENOMIC DNA]</scope>
    <source>
        <strain evidence="15 16">ATCC 35992</strain>
    </source>
</reference>
<feature type="binding site" evidence="10 14">
    <location>
        <position position="65"/>
    </location>
    <ligand>
        <name>substrate</name>
    </ligand>
</feature>
<comment type="catalytic activity">
    <reaction evidence="1 10 11">
        <text>D-ribulose 5-phosphate = D-xylulose 5-phosphate</text>
        <dbReference type="Rhea" id="RHEA:13677"/>
        <dbReference type="ChEBI" id="CHEBI:57737"/>
        <dbReference type="ChEBI" id="CHEBI:58121"/>
        <dbReference type="EC" id="5.1.3.1"/>
    </reaction>
</comment>
<evidence type="ECO:0000313" key="16">
    <source>
        <dbReference type="Proteomes" id="UP000190814"/>
    </source>
</evidence>
<dbReference type="SUPFAM" id="SSF51366">
    <property type="entry name" value="Ribulose-phoshate binding barrel"/>
    <property type="match status" value="1"/>
</dbReference>
<feature type="active site" description="Proton acceptor" evidence="10 12">
    <location>
        <position position="34"/>
    </location>
</feature>
<evidence type="ECO:0000256" key="6">
    <source>
        <dbReference type="ARBA" id="ARBA00009541"/>
    </source>
</evidence>
<feature type="active site" description="Proton donor" evidence="10 12">
    <location>
        <position position="174"/>
    </location>
</feature>
<evidence type="ECO:0000256" key="11">
    <source>
        <dbReference type="PIRNR" id="PIRNR001461"/>
    </source>
</evidence>
<protein>
    <recommendedName>
        <fullName evidence="7 10">Ribulose-phosphate 3-epimerase</fullName>
        <ecNumber evidence="7 10">5.1.3.1</ecNumber>
    </recommendedName>
</protein>
<feature type="binding site" evidence="10">
    <location>
        <begin position="174"/>
        <end position="176"/>
    </location>
    <ligand>
        <name>substrate</name>
    </ligand>
</feature>
<dbReference type="HAMAP" id="MF_02227">
    <property type="entry name" value="RPE"/>
    <property type="match status" value="1"/>
</dbReference>
<dbReference type="PIRSF" id="PIRSF001461">
    <property type="entry name" value="RPE"/>
    <property type="match status" value="1"/>
</dbReference>
<dbReference type="Proteomes" id="UP000190814">
    <property type="component" value="Unassembled WGS sequence"/>
</dbReference>
<dbReference type="InterPro" id="IPR000056">
    <property type="entry name" value="Ribul_P_3_epim-like"/>
</dbReference>
<comment type="pathway">
    <text evidence="10">Carbohydrate degradation.</text>
</comment>
<dbReference type="CDD" id="cd00429">
    <property type="entry name" value="RPE"/>
    <property type="match status" value="1"/>
</dbReference>
<feature type="binding site" evidence="10 14">
    <location>
        <begin position="196"/>
        <end position="197"/>
    </location>
    <ligand>
        <name>substrate</name>
    </ligand>
</feature>
<evidence type="ECO:0000256" key="13">
    <source>
        <dbReference type="PIRSR" id="PIRSR001461-2"/>
    </source>
</evidence>
<dbReference type="GO" id="GO:0004750">
    <property type="term" value="F:D-ribulose-phosphate 3-epimerase activity"/>
    <property type="evidence" value="ECO:0007669"/>
    <property type="project" value="UniProtKB-UniRule"/>
</dbReference>
<evidence type="ECO:0000313" key="15">
    <source>
        <dbReference type="EMBL" id="SKA61079.1"/>
    </source>
</evidence>
<dbReference type="InterPro" id="IPR013785">
    <property type="entry name" value="Aldolase_TIM"/>
</dbReference>
<organism evidence="15 16">
    <name type="scientific">Eubacterium uniforme</name>
    <dbReference type="NCBI Taxonomy" id="39495"/>
    <lineage>
        <taxon>Bacteria</taxon>
        <taxon>Bacillati</taxon>
        <taxon>Bacillota</taxon>
        <taxon>Clostridia</taxon>
        <taxon>Eubacteriales</taxon>
        <taxon>Eubacteriaceae</taxon>
        <taxon>Eubacterium</taxon>
    </lineage>
</organism>
<keyword evidence="13" id="KW-0170">Cobalt</keyword>
<evidence type="ECO:0000256" key="12">
    <source>
        <dbReference type="PIRSR" id="PIRSR001461-1"/>
    </source>
</evidence>
<dbReference type="GO" id="GO:0046872">
    <property type="term" value="F:metal ion binding"/>
    <property type="evidence" value="ECO:0007669"/>
    <property type="project" value="UniProtKB-UniRule"/>
</dbReference>
<comment type="cofactor">
    <cofactor evidence="3">
        <name>Co(2+)</name>
        <dbReference type="ChEBI" id="CHEBI:48828"/>
    </cofactor>
</comment>
<feature type="binding site" evidence="10 13">
    <location>
        <position position="174"/>
    </location>
    <ligand>
        <name>a divalent metal cation</name>
        <dbReference type="ChEBI" id="CHEBI:60240"/>
    </ligand>
</feature>
<feature type="binding site" evidence="10 13">
    <location>
        <position position="65"/>
    </location>
    <ligand>
        <name>a divalent metal cation</name>
        <dbReference type="ChEBI" id="CHEBI:60240"/>
    </ligand>
</feature>
<dbReference type="PANTHER" id="PTHR11749">
    <property type="entry name" value="RIBULOSE-5-PHOSPHATE-3-EPIMERASE"/>
    <property type="match status" value="1"/>
</dbReference>
<comment type="cofactor">
    <cofactor evidence="4">
        <name>Zn(2+)</name>
        <dbReference type="ChEBI" id="CHEBI:29105"/>
    </cofactor>
</comment>
<dbReference type="OrthoDB" id="1645589at2"/>
<feature type="binding site" evidence="10 14">
    <location>
        <position position="7"/>
    </location>
    <ligand>
        <name>substrate</name>
    </ligand>
</feature>
<evidence type="ECO:0000256" key="1">
    <source>
        <dbReference type="ARBA" id="ARBA00001782"/>
    </source>
</evidence>
<dbReference type="NCBIfam" id="TIGR01163">
    <property type="entry name" value="rpe"/>
    <property type="match status" value="1"/>
</dbReference>
<dbReference type="AlphaFoldDB" id="A0A1T4V808"/>
<evidence type="ECO:0000256" key="10">
    <source>
        <dbReference type="HAMAP-Rule" id="MF_02227"/>
    </source>
</evidence>
<evidence type="ECO:0000256" key="14">
    <source>
        <dbReference type="PIRSR" id="PIRSR001461-3"/>
    </source>
</evidence>
<dbReference type="GO" id="GO:0006098">
    <property type="term" value="P:pentose-phosphate shunt"/>
    <property type="evidence" value="ECO:0007669"/>
    <property type="project" value="UniProtKB-UniRule"/>
</dbReference>
<dbReference type="RefSeq" id="WP_078765263.1">
    <property type="nucleotide sequence ID" value="NZ_FUXZ01000003.1"/>
</dbReference>
<dbReference type="STRING" id="39495.SAMN02745111_00369"/>
<evidence type="ECO:0000256" key="4">
    <source>
        <dbReference type="ARBA" id="ARBA00001947"/>
    </source>
</evidence>
<dbReference type="GO" id="GO:0019323">
    <property type="term" value="P:pentose catabolic process"/>
    <property type="evidence" value="ECO:0007669"/>
    <property type="project" value="UniProtKB-UniRule"/>
</dbReference>
<dbReference type="Pfam" id="PF00834">
    <property type="entry name" value="Ribul_P_3_epim"/>
    <property type="match status" value="1"/>
</dbReference>
<evidence type="ECO:0000256" key="3">
    <source>
        <dbReference type="ARBA" id="ARBA00001941"/>
    </source>
</evidence>
<comment type="cofactor">
    <cofactor evidence="5">
        <name>Fe(2+)</name>
        <dbReference type="ChEBI" id="CHEBI:29033"/>
    </cofactor>
</comment>
<proteinExistence type="inferred from homology"/>
<dbReference type="Gene3D" id="3.20.20.70">
    <property type="entry name" value="Aldolase class I"/>
    <property type="match status" value="1"/>
</dbReference>
<feature type="binding site" evidence="10 14">
    <location>
        <begin position="141"/>
        <end position="144"/>
    </location>
    <ligand>
        <name>substrate</name>
    </ligand>
</feature>
<dbReference type="InterPro" id="IPR026019">
    <property type="entry name" value="Ribul_P_3_epim"/>
</dbReference>
<comment type="cofactor">
    <cofactor evidence="10 13">
        <name>a divalent metal cation</name>
        <dbReference type="ChEBI" id="CHEBI:60240"/>
    </cofactor>
    <text evidence="10 13">Binds 1 divalent metal cation per subunit.</text>
</comment>
<keyword evidence="13" id="KW-0464">Manganese</keyword>
<name>A0A1T4V808_9FIRM</name>
<keyword evidence="8 10" id="KW-0479">Metal-binding</keyword>
<comment type="function">
    <text evidence="10">Catalyzes the reversible epimerization of D-ribulose 5-phosphate to D-xylulose 5-phosphate.</text>
</comment>
<keyword evidence="10 11" id="KW-0119">Carbohydrate metabolism</keyword>
<dbReference type="EC" id="5.1.3.1" evidence="7 10"/>
<dbReference type="FunFam" id="3.20.20.70:FF:000004">
    <property type="entry name" value="Ribulose-phosphate 3-epimerase"/>
    <property type="match status" value="1"/>
</dbReference>
<evidence type="ECO:0000256" key="2">
    <source>
        <dbReference type="ARBA" id="ARBA00001936"/>
    </source>
</evidence>
<feature type="binding site" evidence="14">
    <location>
        <position position="176"/>
    </location>
    <ligand>
        <name>substrate</name>
    </ligand>
</feature>
<dbReference type="EMBL" id="FUXZ01000003">
    <property type="protein sequence ID" value="SKA61079.1"/>
    <property type="molecule type" value="Genomic_DNA"/>
</dbReference>
<dbReference type="InterPro" id="IPR011060">
    <property type="entry name" value="RibuloseP-bd_barrel"/>
</dbReference>
<evidence type="ECO:0000256" key="7">
    <source>
        <dbReference type="ARBA" id="ARBA00013188"/>
    </source>
</evidence>
<feature type="binding site" evidence="10 13">
    <location>
        <position position="34"/>
    </location>
    <ligand>
        <name>a divalent metal cation</name>
        <dbReference type="ChEBI" id="CHEBI:60240"/>
    </ligand>
</feature>
<dbReference type="NCBIfam" id="NF004076">
    <property type="entry name" value="PRK05581.1-4"/>
    <property type="match status" value="1"/>
</dbReference>